<keyword evidence="1" id="KW-0812">Transmembrane</keyword>
<gene>
    <name evidence="2" type="ORF">FD32_GL000329</name>
</gene>
<accession>A0A0R1X8S0</accession>
<feature type="transmembrane region" description="Helical" evidence="1">
    <location>
        <begin position="56"/>
        <end position="74"/>
    </location>
</feature>
<feature type="transmembrane region" description="Helical" evidence="1">
    <location>
        <begin position="300"/>
        <end position="319"/>
    </location>
</feature>
<keyword evidence="3" id="KW-1185">Reference proteome</keyword>
<name>A0A0R1X8S0_9LACO</name>
<reference evidence="2 3" key="1">
    <citation type="journal article" date="2015" name="Genome Announc.">
        <title>Expanding the biotechnology potential of lactobacilli through comparative genomics of 213 strains and associated genera.</title>
        <authorList>
            <person name="Sun Z."/>
            <person name="Harris H.M."/>
            <person name="McCann A."/>
            <person name="Guo C."/>
            <person name="Argimon S."/>
            <person name="Zhang W."/>
            <person name="Yang X."/>
            <person name="Jeffery I.B."/>
            <person name="Cooney J.C."/>
            <person name="Kagawa T.F."/>
            <person name="Liu W."/>
            <person name="Song Y."/>
            <person name="Salvetti E."/>
            <person name="Wrobel A."/>
            <person name="Rasinkangas P."/>
            <person name="Parkhill J."/>
            <person name="Rea M.C."/>
            <person name="O'Sullivan O."/>
            <person name="Ritari J."/>
            <person name="Douillard F.P."/>
            <person name="Paul Ross R."/>
            <person name="Yang R."/>
            <person name="Briner A.E."/>
            <person name="Felis G.E."/>
            <person name="de Vos W.M."/>
            <person name="Barrangou R."/>
            <person name="Klaenhammer T.R."/>
            <person name="Caufield P.W."/>
            <person name="Cui Y."/>
            <person name="Zhang H."/>
            <person name="O'Toole P.W."/>
        </authorList>
    </citation>
    <scope>NUCLEOTIDE SEQUENCE [LARGE SCALE GENOMIC DNA]</scope>
    <source>
        <strain evidence="2 3">DSM 6035</strain>
    </source>
</reference>
<comment type="caution">
    <text evidence="2">The sequence shown here is derived from an EMBL/GenBank/DDBJ whole genome shotgun (WGS) entry which is preliminary data.</text>
</comment>
<protein>
    <submittedName>
        <fullName evidence="2">Membrane protein</fullName>
    </submittedName>
</protein>
<dbReference type="STRING" id="1423782.FD32_GL000329"/>
<dbReference type="PATRIC" id="fig|1423782.4.peg.336"/>
<feature type="transmembrane region" description="Helical" evidence="1">
    <location>
        <begin position="350"/>
        <end position="371"/>
    </location>
</feature>
<feature type="transmembrane region" description="Helical" evidence="1">
    <location>
        <begin position="268"/>
        <end position="288"/>
    </location>
</feature>
<feature type="transmembrane region" description="Helical" evidence="1">
    <location>
        <begin position="125"/>
        <end position="151"/>
    </location>
</feature>
<evidence type="ECO:0000313" key="3">
    <source>
        <dbReference type="Proteomes" id="UP000051412"/>
    </source>
</evidence>
<dbReference type="EMBL" id="AZGM01000078">
    <property type="protein sequence ID" value="KRM26634.1"/>
    <property type="molecule type" value="Genomic_DNA"/>
</dbReference>
<dbReference type="InterPro" id="IPR009339">
    <property type="entry name" value="DUF998"/>
</dbReference>
<feature type="transmembrane region" description="Helical" evidence="1">
    <location>
        <begin position="163"/>
        <end position="181"/>
    </location>
</feature>
<dbReference type="Proteomes" id="UP000051412">
    <property type="component" value="Unassembled WGS sequence"/>
</dbReference>
<evidence type="ECO:0000313" key="2">
    <source>
        <dbReference type="EMBL" id="KRM26634.1"/>
    </source>
</evidence>
<keyword evidence="1" id="KW-1133">Transmembrane helix</keyword>
<keyword evidence="1" id="KW-0472">Membrane</keyword>
<feature type="transmembrane region" description="Helical" evidence="1">
    <location>
        <begin position="234"/>
        <end position="256"/>
    </location>
</feature>
<feature type="transmembrane region" description="Helical" evidence="1">
    <location>
        <begin position="326"/>
        <end position="344"/>
    </location>
</feature>
<dbReference type="AlphaFoldDB" id="A0A0R1X8S0"/>
<feature type="transmembrane region" description="Helical" evidence="1">
    <location>
        <begin position="94"/>
        <end position="113"/>
    </location>
</feature>
<evidence type="ECO:0000256" key="1">
    <source>
        <dbReference type="SAM" id="Phobius"/>
    </source>
</evidence>
<feature type="transmembrane region" description="Helical" evidence="1">
    <location>
        <begin position="193"/>
        <end position="214"/>
    </location>
</feature>
<organism evidence="2 3">
    <name type="scientific">Limosilactobacillus panis DSM 6035</name>
    <dbReference type="NCBI Taxonomy" id="1423782"/>
    <lineage>
        <taxon>Bacteria</taxon>
        <taxon>Bacillati</taxon>
        <taxon>Bacillota</taxon>
        <taxon>Bacilli</taxon>
        <taxon>Lactobacillales</taxon>
        <taxon>Lactobacillaceae</taxon>
        <taxon>Limosilactobacillus</taxon>
    </lineage>
</organism>
<sequence length="395" mass="44509">MKRGSKVAKKYKVEIPAAALKETDFDPGDDLSLSVSHKQFVIRSAKVTDLIPQINIGFYTVPALLMMVIFFVYSRSLGVNQVALTGEDYSIANAGTLLGTISGIVIFVIAAIWTKVNQTGPTKELYWRNLPTIVIACGLILAFSFSAAFWLLGRLFMDASFDIYTSTVMIFMILAVVNYVMINLAMTLTTSIITNLLTIMIIGGMLFAMLTNSSRDWWKHNFSFLGTAEDSANFQFNVTLIFSGALMLTLVDYLFVNLQKNFKGRRILILRWLLYALSACIASIGLFPNDPQFHILHDRISMWLVYIILILIVALRWILPRVTKQFLTLSYTLGVVMGVEYIVFKLTDYLSLTAFELLEFGLAFSWLLLLLQNIENLANFGHNLFIVTVKDDSKK</sequence>
<dbReference type="Pfam" id="PF06197">
    <property type="entry name" value="DUF998"/>
    <property type="match status" value="1"/>
</dbReference>
<proteinExistence type="predicted"/>